<organism evidence="1 2">
    <name type="scientific">Ficus carica</name>
    <name type="common">Common fig</name>
    <dbReference type="NCBI Taxonomy" id="3494"/>
    <lineage>
        <taxon>Eukaryota</taxon>
        <taxon>Viridiplantae</taxon>
        <taxon>Streptophyta</taxon>
        <taxon>Embryophyta</taxon>
        <taxon>Tracheophyta</taxon>
        <taxon>Spermatophyta</taxon>
        <taxon>Magnoliopsida</taxon>
        <taxon>eudicotyledons</taxon>
        <taxon>Gunneridae</taxon>
        <taxon>Pentapetalae</taxon>
        <taxon>rosids</taxon>
        <taxon>fabids</taxon>
        <taxon>Rosales</taxon>
        <taxon>Moraceae</taxon>
        <taxon>Ficeae</taxon>
        <taxon>Ficus</taxon>
    </lineage>
</organism>
<protein>
    <submittedName>
        <fullName evidence="1">Uncharacterized protein</fullName>
    </submittedName>
</protein>
<proteinExistence type="predicted"/>
<dbReference type="Proteomes" id="UP001187192">
    <property type="component" value="Unassembled WGS sequence"/>
</dbReference>
<comment type="caution">
    <text evidence="1">The sequence shown here is derived from an EMBL/GenBank/DDBJ whole genome shotgun (WGS) entry which is preliminary data.</text>
</comment>
<reference evidence="1" key="1">
    <citation type="submission" date="2023-07" db="EMBL/GenBank/DDBJ databases">
        <title>draft genome sequence of fig (Ficus carica).</title>
        <authorList>
            <person name="Takahashi T."/>
            <person name="Nishimura K."/>
        </authorList>
    </citation>
    <scope>NUCLEOTIDE SEQUENCE</scope>
</reference>
<evidence type="ECO:0000313" key="2">
    <source>
        <dbReference type="Proteomes" id="UP001187192"/>
    </source>
</evidence>
<gene>
    <name evidence="1" type="ORF">TIFTF001_007937</name>
</gene>
<name>A0AA88D1B3_FICCA</name>
<dbReference type="AlphaFoldDB" id="A0AA88D1B3"/>
<accession>A0AA88D1B3</accession>
<keyword evidence="2" id="KW-1185">Reference proteome</keyword>
<evidence type="ECO:0000313" key="1">
    <source>
        <dbReference type="EMBL" id="GMN38696.1"/>
    </source>
</evidence>
<dbReference type="EMBL" id="BTGU01000008">
    <property type="protein sequence ID" value="GMN38696.1"/>
    <property type="molecule type" value="Genomic_DNA"/>
</dbReference>
<sequence length="63" mass="6848">MVSLCVELPPPLSPRLTKVSGGSMLSTEMKSEGEAISYLEPIVFLQVMACSGVVVSHEREFYS</sequence>